<dbReference type="InterPro" id="IPR001789">
    <property type="entry name" value="Sig_transdc_resp-reg_receiver"/>
</dbReference>
<evidence type="ECO:0000256" key="2">
    <source>
        <dbReference type="ARBA" id="ARBA00023012"/>
    </source>
</evidence>
<dbReference type="GO" id="GO:0000156">
    <property type="term" value="F:phosphorelay response regulator activity"/>
    <property type="evidence" value="ECO:0007669"/>
    <property type="project" value="TreeGrafter"/>
</dbReference>
<dbReference type="InterPro" id="IPR011006">
    <property type="entry name" value="CheY-like_superfamily"/>
</dbReference>
<dbReference type="Pfam" id="PF00486">
    <property type="entry name" value="Trans_reg_C"/>
    <property type="match status" value="1"/>
</dbReference>
<dbReference type="InterPro" id="IPR036388">
    <property type="entry name" value="WH-like_DNA-bd_sf"/>
</dbReference>
<dbReference type="Pfam" id="PF00072">
    <property type="entry name" value="Response_reg"/>
    <property type="match status" value="1"/>
</dbReference>
<dbReference type="PROSITE" id="PS51755">
    <property type="entry name" value="OMPR_PHOB"/>
    <property type="match status" value="1"/>
</dbReference>
<keyword evidence="4 7" id="KW-0238">DNA-binding</keyword>
<dbReference type="GO" id="GO:0032993">
    <property type="term" value="C:protein-DNA complex"/>
    <property type="evidence" value="ECO:0007669"/>
    <property type="project" value="TreeGrafter"/>
</dbReference>
<dbReference type="Gene3D" id="1.10.10.10">
    <property type="entry name" value="Winged helix-like DNA-binding domain superfamily/Winged helix DNA-binding domain"/>
    <property type="match status" value="1"/>
</dbReference>
<dbReference type="InterPro" id="IPR001867">
    <property type="entry name" value="OmpR/PhoB-type_DNA-bd"/>
</dbReference>
<dbReference type="EMBL" id="CP000091">
    <property type="protein sequence ID" value="AAZ63412.1"/>
    <property type="molecule type" value="Genomic_DNA"/>
</dbReference>
<accession>Q46TX2</accession>
<dbReference type="PROSITE" id="PS50110">
    <property type="entry name" value="RESPONSE_REGULATORY"/>
    <property type="match status" value="1"/>
</dbReference>
<evidence type="ECO:0000256" key="7">
    <source>
        <dbReference type="PROSITE-ProRule" id="PRU01091"/>
    </source>
</evidence>
<dbReference type="CDD" id="cd00383">
    <property type="entry name" value="trans_reg_C"/>
    <property type="match status" value="1"/>
</dbReference>
<dbReference type="HOGENOM" id="CLU_000445_30_0_4"/>
<evidence type="ECO:0000256" key="8">
    <source>
        <dbReference type="SAM" id="MobiDB-lite"/>
    </source>
</evidence>
<feature type="domain" description="OmpR/PhoB-type" evidence="10">
    <location>
        <begin position="131"/>
        <end position="231"/>
    </location>
</feature>
<evidence type="ECO:0000256" key="5">
    <source>
        <dbReference type="ARBA" id="ARBA00023163"/>
    </source>
</evidence>
<dbReference type="PANTHER" id="PTHR48111">
    <property type="entry name" value="REGULATOR OF RPOS"/>
    <property type="match status" value="1"/>
</dbReference>
<gene>
    <name evidence="11" type="ordered locus">Reut_B4056</name>
</gene>
<dbReference type="GO" id="GO:0000976">
    <property type="term" value="F:transcription cis-regulatory region binding"/>
    <property type="evidence" value="ECO:0007669"/>
    <property type="project" value="TreeGrafter"/>
</dbReference>
<keyword evidence="5" id="KW-0804">Transcription</keyword>
<dbReference type="STRING" id="264198.Reut_B4056"/>
<evidence type="ECO:0000256" key="3">
    <source>
        <dbReference type="ARBA" id="ARBA00023015"/>
    </source>
</evidence>
<dbReference type="AlphaFoldDB" id="Q46TX2"/>
<dbReference type="Gene3D" id="3.40.50.2300">
    <property type="match status" value="1"/>
</dbReference>
<evidence type="ECO:0000313" key="11">
    <source>
        <dbReference type="EMBL" id="AAZ63412.1"/>
    </source>
</evidence>
<dbReference type="InterPro" id="IPR039420">
    <property type="entry name" value="WalR-like"/>
</dbReference>
<dbReference type="InterPro" id="IPR016032">
    <property type="entry name" value="Sig_transdc_resp-reg_C-effctor"/>
</dbReference>
<feature type="DNA-binding region" description="OmpR/PhoB-type" evidence="7">
    <location>
        <begin position="131"/>
        <end position="231"/>
    </location>
</feature>
<proteinExistence type="predicted"/>
<evidence type="ECO:0000259" key="10">
    <source>
        <dbReference type="PROSITE" id="PS51755"/>
    </source>
</evidence>
<organism evidence="11">
    <name type="scientific">Cupriavidus pinatubonensis (strain JMP 134 / LMG 1197)</name>
    <name type="common">Cupriavidus necator (strain JMP 134)</name>
    <dbReference type="NCBI Taxonomy" id="264198"/>
    <lineage>
        <taxon>Bacteria</taxon>
        <taxon>Pseudomonadati</taxon>
        <taxon>Pseudomonadota</taxon>
        <taxon>Betaproteobacteria</taxon>
        <taxon>Burkholderiales</taxon>
        <taxon>Burkholderiaceae</taxon>
        <taxon>Cupriavidus</taxon>
    </lineage>
</organism>
<feature type="region of interest" description="Disordered" evidence="8">
    <location>
        <begin position="232"/>
        <end position="251"/>
    </location>
</feature>
<dbReference type="GO" id="GO:0005829">
    <property type="term" value="C:cytosol"/>
    <property type="evidence" value="ECO:0007669"/>
    <property type="project" value="TreeGrafter"/>
</dbReference>
<evidence type="ECO:0000259" key="9">
    <source>
        <dbReference type="PROSITE" id="PS50110"/>
    </source>
</evidence>
<keyword evidence="3" id="KW-0805">Transcription regulation</keyword>
<sequence length="275" mass="30061">MPDPMNIALLSGQSAHLKAVPELLARAGFRCNVFASTRALIQGVSLASYDMLLIHDELPDTAAIDVIRTVRCARSRDLPIMMLGGNGSEEALVEALDAGADDYLSGPQSTRVLLARMAALRRRATGDRQRQGLLARAGPYQLNSVGRFATLHGERITLTPKEFDLAMLLFTNAGRVLANRRIEQAIWHHELPPLSRALAGLMSRLRKTLRLSPENGISITVVYAHGYRLDIHEDSPTHPRKHGNPALAQQQPDLHTGLLADDRAHGVRPVTDSAC</sequence>
<evidence type="ECO:0000256" key="4">
    <source>
        <dbReference type="ARBA" id="ARBA00023125"/>
    </source>
</evidence>
<protein>
    <submittedName>
        <fullName evidence="11">Response regulator receiver:Transcriptional regulatory protein, C-terminal</fullName>
    </submittedName>
</protein>
<keyword evidence="1" id="KW-0597">Phosphoprotein</keyword>
<evidence type="ECO:0000256" key="1">
    <source>
        <dbReference type="ARBA" id="ARBA00022553"/>
    </source>
</evidence>
<dbReference type="SUPFAM" id="SSF52172">
    <property type="entry name" value="CheY-like"/>
    <property type="match status" value="1"/>
</dbReference>
<dbReference type="SMART" id="SM00448">
    <property type="entry name" value="REC"/>
    <property type="match status" value="1"/>
</dbReference>
<dbReference type="GO" id="GO:0006355">
    <property type="term" value="P:regulation of DNA-templated transcription"/>
    <property type="evidence" value="ECO:0007669"/>
    <property type="project" value="InterPro"/>
</dbReference>
<reference evidence="11" key="1">
    <citation type="submission" date="2005-08" db="EMBL/GenBank/DDBJ databases">
        <title>Complete sequence of chromosome 2 of Ralstonia eutropha JMP134.</title>
        <authorList>
            <person name="Copeland A."/>
            <person name="Lucas S."/>
            <person name="Lapidus A."/>
            <person name="Barry K."/>
            <person name="Detter J.C."/>
            <person name="Glavina T."/>
            <person name="Hammon N."/>
            <person name="Israni S."/>
            <person name="Pitluck S."/>
            <person name="Goltsman E."/>
            <person name="Martinez M."/>
            <person name="Schmutz J."/>
            <person name="Larimer F."/>
            <person name="Land M."/>
            <person name="Lykidis A."/>
            <person name="Richardson P."/>
        </authorList>
    </citation>
    <scope>NUCLEOTIDE SEQUENCE [LARGE SCALE GENOMIC DNA]</scope>
    <source>
        <strain evidence="11">JMP134</strain>
    </source>
</reference>
<dbReference type="eggNOG" id="COG0745">
    <property type="taxonomic scope" value="Bacteria"/>
</dbReference>
<dbReference type="SUPFAM" id="SSF46894">
    <property type="entry name" value="C-terminal effector domain of the bipartite response regulators"/>
    <property type="match status" value="1"/>
</dbReference>
<keyword evidence="2" id="KW-0902">Two-component regulatory system</keyword>
<name>Q46TX2_CUPPJ</name>
<comment type="caution">
    <text evidence="6">Lacks conserved residue(s) required for the propagation of feature annotation.</text>
</comment>
<dbReference type="KEGG" id="reu:Reut_B4056"/>
<feature type="domain" description="Response regulatory" evidence="9">
    <location>
        <begin position="6"/>
        <end position="121"/>
    </location>
</feature>
<dbReference type="PANTHER" id="PTHR48111:SF1">
    <property type="entry name" value="TWO-COMPONENT RESPONSE REGULATOR ORR33"/>
    <property type="match status" value="1"/>
</dbReference>
<dbReference type="SMART" id="SM00862">
    <property type="entry name" value="Trans_reg_C"/>
    <property type="match status" value="1"/>
</dbReference>
<evidence type="ECO:0000256" key="6">
    <source>
        <dbReference type="PROSITE-ProRule" id="PRU00169"/>
    </source>
</evidence>